<dbReference type="Proteomes" id="UP000054560">
    <property type="component" value="Unassembled WGS sequence"/>
</dbReference>
<evidence type="ECO:0000313" key="1">
    <source>
        <dbReference type="EMBL" id="KNC73679.1"/>
    </source>
</evidence>
<gene>
    <name evidence="1" type="ORF">SARC_13762</name>
</gene>
<dbReference type="GeneID" id="25914266"/>
<dbReference type="EMBL" id="KQ245301">
    <property type="protein sequence ID" value="KNC73679.1"/>
    <property type="molecule type" value="Genomic_DNA"/>
</dbReference>
<organism evidence="1 2">
    <name type="scientific">Sphaeroforma arctica JP610</name>
    <dbReference type="NCBI Taxonomy" id="667725"/>
    <lineage>
        <taxon>Eukaryota</taxon>
        <taxon>Ichthyosporea</taxon>
        <taxon>Ichthyophonida</taxon>
        <taxon>Sphaeroforma</taxon>
    </lineage>
</organism>
<accession>A0A0L0FAB6</accession>
<proteinExistence type="predicted"/>
<evidence type="ECO:0000313" key="2">
    <source>
        <dbReference type="Proteomes" id="UP000054560"/>
    </source>
</evidence>
<dbReference type="RefSeq" id="XP_014147581.1">
    <property type="nucleotide sequence ID" value="XM_014292106.1"/>
</dbReference>
<protein>
    <submittedName>
        <fullName evidence="1">Uncharacterized protein</fullName>
    </submittedName>
</protein>
<reference evidence="1 2" key="1">
    <citation type="submission" date="2011-02" db="EMBL/GenBank/DDBJ databases">
        <title>The Genome Sequence of Sphaeroforma arctica JP610.</title>
        <authorList>
            <consortium name="The Broad Institute Genome Sequencing Platform"/>
            <person name="Russ C."/>
            <person name="Cuomo C."/>
            <person name="Young S.K."/>
            <person name="Zeng Q."/>
            <person name="Gargeya S."/>
            <person name="Alvarado L."/>
            <person name="Berlin A."/>
            <person name="Chapman S.B."/>
            <person name="Chen Z."/>
            <person name="Freedman E."/>
            <person name="Gellesch M."/>
            <person name="Goldberg J."/>
            <person name="Griggs A."/>
            <person name="Gujja S."/>
            <person name="Heilman E."/>
            <person name="Heiman D."/>
            <person name="Howarth C."/>
            <person name="Mehta T."/>
            <person name="Neiman D."/>
            <person name="Pearson M."/>
            <person name="Roberts A."/>
            <person name="Saif S."/>
            <person name="Shea T."/>
            <person name="Shenoy N."/>
            <person name="Sisk P."/>
            <person name="Stolte C."/>
            <person name="Sykes S."/>
            <person name="White J."/>
            <person name="Yandava C."/>
            <person name="Burger G."/>
            <person name="Gray M.W."/>
            <person name="Holland P.W.H."/>
            <person name="King N."/>
            <person name="Lang F.B.F."/>
            <person name="Roger A.J."/>
            <person name="Ruiz-Trillo I."/>
            <person name="Haas B."/>
            <person name="Nusbaum C."/>
            <person name="Birren B."/>
        </authorList>
    </citation>
    <scope>NUCLEOTIDE SEQUENCE [LARGE SCALE GENOMIC DNA]</scope>
    <source>
        <strain evidence="1 2">JP610</strain>
    </source>
</reference>
<keyword evidence="2" id="KW-1185">Reference proteome</keyword>
<name>A0A0L0FAB6_9EUKA</name>
<sequence length="58" mass="6256">MRIVSSLLFSFRTLGDSEFSTNCHEVHNVLKKIKAAGGGFDADEEAGIANVSAIEDTR</sequence>
<feature type="non-terminal residue" evidence="1">
    <location>
        <position position="58"/>
    </location>
</feature>
<dbReference type="AlphaFoldDB" id="A0A0L0FAB6"/>